<accession>A0A1Y2B2B5</accession>
<dbReference type="SUPFAM" id="SSF55961">
    <property type="entry name" value="Bet v1-like"/>
    <property type="match status" value="1"/>
</dbReference>
<dbReference type="OrthoDB" id="509124at2759"/>
<evidence type="ECO:0000313" key="1">
    <source>
        <dbReference type="EMBL" id="ORY28961.1"/>
    </source>
</evidence>
<dbReference type="STRING" id="71784.A0A1Y2B2B5"/>
<dbReference type="CDD" id="cd07822">
    <property type="entry name" value="SRPBCC_4"/>
    <property type="match status" value="1"/>
</dbReference>
<keyword evidence="2" id="KW-1185">Reference proteome</keyword>
<protein>
    <recommendedName>
        <fullName evidence="3">SRPBCC domain-containing protein</fullName>
    </recommendedName>
</protein>
<name>A0A1Y2B2B5_9TREE</name>
<dbReference type="Proteomes" id="UP000193986">
    <property type="component" value="Unassembled WGS sequence"/>
</dbReference>
<dbReference type="PANTHER" id="PTHR36166">
    <property type="entry name" value="CHROMOSOME 9, WHOLE GENOME SHOTGUN SEQUENCE"/>
    <property type="match status" value="1"/>
</dbReference>
<organism evidence="1 2">
    <name type="scientific">Naematelia encephala</name>
    <dbReference type="NCBI Taxonomy" id="71784"/>
    <lineage>
        <taxon>Eukaryota</taxon>
        <taxon>Fungi</taxon>
        <taxon>Dikarya</taxon>
        <taxon>Basidiomycota</taxon>
        <taxon>Agaricomycotina</taxon>
        <taxon>Tremellomycetes</taxon>
        <taxon>Tremellales</taxon>
        <taxon>Naemateliaceae</taxon>
        <taxon>Naematelia</taxon>
    </lineage>
</organism>
<evidence type="ECO:0000313" key="2">
    <source>
        <dbReference type="Proteomes" id="UP000193986"/>
    </source>
</evidence>
<dbReference type="PANTHER" id="PTHR36166:SF1">
    <property type="entry name" value="SRPBCC DOMAIN-CONTAINING PROTEIN"/>
    <property type="match status" value="1"/>
</dbReference>
<proteinExistence type="predicted"/>
<dbReference type="InParanoid" id="A0A1Y2B2B5"/>
<dbReference type="Gene3D" id="3.30.530.20">
    <property type="match status" value="1"/>
</dbReference>
<reference evidence="1 2" key="1">
    <citation type="submission" date="2016-07" db="EMBL/GenBank/DDBJ databases">
        <title>Pervasive Adenine N6-methylation of Active Genes in Fungi.</title>
        <authorList>
            <consortium name="DOE Joint Genome Institute"/>
            <person name="Mondo S.J."/>
            <person name="Dannebaum R.O."/>
            <person name="Kuo R.C."/>
            <person name="Labutti K."/>
            <person name="Haridas S."/>
            <person name="Kuo A."/>
            <person name="Salamov A."/>
            <person name="Ahrendt S.R."/>
            <person name="Lipzen A."/>
            <person name="Sullivan W."/>
            <person name="Andreopoulos W.B."/>
            <person name="Clum A."/>
            <person name="Lindquist E."/>
            <person name="Daum C."/>
            <person name="Ramamoorthy G.K."/>
            <person name="Gryganskyi A."/>
            <person name="Culley D."/>
            <person name="Magnuson J.K."/>
            <person name="James T.Y."/>
            <person name="O'Malley M.A."/>
            <person name="Stajich J.E."/>
            <person name="Spatafora J.W."/>
            <person name="Visel A."/>
            <person name="Grigoriev I.V."/>
        </authorList>
    </citation>
    <scope>NUCLEOTIDE SEQUENCE [LARGE SCALE GENOMIC DNA]</scope>
    <source>
        <strain evidence="1 2">68-887.2</strain>
    </source>
</reference>
<dbReference type="InterPro" id="IPR023393">
    <property type="entry name" value="START-like_dom_sf"/>
</dbReference>
<dbReference type="AlphaFoldDB" id="A0A1Y2B2B5"/>
<dbReference type="EMBL" id="MCFC01000028">
    <property type="protein sequence ID" value="ORY28961.1"/>
    <property type="molecule type" value="Genomic_DNA"/>
</dbReference>
<comment type="caution">
    <text evidence="1">The sequence shown here is derived from an EMBL/GenBank/DDBJ whole genome shotgun (WGS) entry which is preliminary data.</text>
</comment>
<evidence type="ECO:0008006" key="3">
    <source>
        <dbReference type="Google" id="ProtNLM"/>
    </source>
</evidence>
<sequence>MPITSEIIIDAPPQVVRQVLLDFPTLRDWHDGAHFEFIEVLAPGRKSGIETVKGDRVKVKVPWWPLPFYSTVQENKPNRFVWAAGSSLLLLGRHEYTLNPDASGNPNRTLFSQSEGFVGLLSYFIDSPTSMAGKKTLQGFEGFDRDLKAGVERIWQERHGK</sequence>
<gene>
    <name evidence="1" type="ORF">BCR39DRAFT_559263</name>
</gene>